<dbReference type="Pfam" id="PF02961">
    <property type="entry name" value="SAM_BAF"/>
    <property type="match status" value="1"/>
</dbReference>
<dbReference type="PANTHER" id="PTHR47507:SF6">
    <property type="entry name" value="BARRIER-TO-AUTOINTEGRATION FACTOR"/>
    <property type="match status" value="1"/>
</dbReference>
<dbReference type="SMART" id="SM01023">
    <property type="entry name" value="BAF"/>
    <property type="match status" value="1"/>
</dbReference>
<dbReference type="Gene3D" id="1.10.150.40">
    <property type="entry name" value="Barrier-to-autointegration factor, BAF"/>
    <property type="match status" value="1"/>
</dbReference>
<protein>
    <recommendedName>
        <fullName evidence="3">Barrier-to-autointegration factor-like protein</fullName>
    </recommendedName>
    <alternativeName>
        <fullName evidence="4">Barrier-to-autointegration factor 2</fullName>
    </alternativeName>
</protein>
<dbReference type="InterPro" id="IPR036617">
    <property type="entry name" value="BAF_sf"/>
</dbReference>
<evidence type="ECO:0000313" key="5">
    <source>
        <dbReference type="EMBL" id="CAD7230310.1"/>
    </source>
</evidence>
<dbReference type="GO" id="GO:0051276">
    <property type="term" value="P:chromosome organization"/>
    <property type="evidence" value="ECO:0007669"/>
    <property type="project" value="TreeGrafter"/>
</dbReference>
<dbReference type="PANTHER" id="PTHR47507">
    <property type="entry name" value="BARRIER TO AUTOINTEGRATION FACTOR 2"/>
    <property type="match status" value="1"/>
</dbReference>
<sequence length="90" mass="10284">MSSTSQKHKNFTAEIMGEKLVTEIAGIGDVLGKRLADKGYDKAYLLFGQFLLLRKDKEVFADWLKENIKANPKQANDCANCLYDWCQMYT</sequence>
<accession>A0A7R8ZQD5</accession>
<dbReference type="InterPro" id="IPR051387">
    <property type="entry name" value="BAF"/>
</dbReference>
<reference evidence="5" key="1">
    <citation type="submission" date="2020-11" db="EMBL/GenBank/DDBJ databases">
        <authorList>
            <person name="Tran Van P."/>
        </authorList>
    </citation>
    <scope>NUCLEOTIDE SEQUENCE</scope>
</reference>
<dbReference type="InterPro" id="IPR004122">
    <property type="entry name" value="BAF_prot"/>
</dbReference>
<dbReference type="AlphaFoldDB" id="A0A7R8ZQD5"/>
<proteinExistence type="predicted"/>
<dbReference type="SUPFAM" id="SSF47798">
    <property type="entry name" value="Barrier-to-autointegration factor, BAF"/>
    <property type="match status" value="1"/>
</dbReference>
<name>A0A7R8ZQD5_9CRUS</name>
<dbReference type="EMBL" id="OB662603">
    <property type="protein sequence ID" value="CAD7230310.1"/>
    <property type="molecule type" value="Genomic_DNA"/>
</dbReference>
<dbReference type="OrthoDB" id="9997163at2759"/>
<organism evidence="5">
    <name type="scientific">Cyprideis torosa</name>
    <dbReference type="NCBI Taxonomy" id="163714"/>
    <lineage>
        <taxon>Eukaryota</taxon>
        <taxon>Metazoa</taxon>
        <taxon>Ecdysozoa</taxon>
        <taxon>Arthropoda</taxon>
        <taxon>Crustacea</taxon>
        <taxon>Oligostraca</taxon>
        <taxon>Ostracoda</taxon>
        <taxon>Podocopa</taxon>
        <taxon>Podocopida</taxon>
        <taxon>Cytherocopina</taxon>
        <taxon>Cytheroidea</taxon>
        <taxon>Cytherideidae</taxon>
        <taxon>Cyprideis</taxon>
    </lineage>
</organism>
<dbReference type="GO" id="GO:0005634">
    <property type="term" value="C:nucleus"/>
    <property type="evidence" value="ECO:0007669"/>
    <property type="project" value="UniProtKB-SubCell"/>
</dbReference>
<dbReference type="GO" id="GO:0003677">
    <property type="term" value="F:DNA binding"/>
    <property type="evidence" value="ECO:0007669"/>
    <property type="project" value="InterPro"/>
</dbReference>
<comment type="subcellular location">
    <subcellularLocation>
        <location evidence="1">Nucleus</location>
    </subcellularLocation>
</comment>
<evidence type="ECO:0000256" key="3">
    <source>
        <dbReference type="ARBA" id="ARBA00074730"/>
    </source>
</evidence>
<dbReference type="GO" id="GO:0000793">
    <property type="term" value="C:condensed chromosome"/>
    <property type="evidence" value="ECO:0007669"/>
    <property type="project" value="TreeGrafter"/>
</dbReference>
<gene>
    <name evidence="5" type="ORF">CTOB1V02_LOCUS8171</name>
</gene>
<dbReference type="FunFam" id="1.10.150.40:FF:000002">
    <property type="entry name" value="Barrier to autointegration factor 2"/>
    <property type="match status" value="1"/>
</dbReference>
<keyword evidence="2" id="KW-0539">Nucleus</keyword>
<evidence type="ECO:0000256" key="1">
    <source>
        <dbReference type="ARBA" id="ARBA00004123"/>
    </source>
</evidence>
<evidence type="ECO:0000256" key="2">
    <source>
        <dbReference type="ARBA" id="ARBA00023242"/>
    </source>
</evidence>
<evidence type="ECO:0000256" key="4">
    <source>
        <dbReference type="ARBA" id="ARBA00079764"/>
    </source>
</evidence>